<dbReference type="SMART" id="SM00895">
    <property type="entry name" value="FCD"/>
    <property type="match status" value="1"/>
</dbReference>
<proteinExistence type="predicted"/>
<dbReference type="PRINTS" id="PR00035">
    <property type="entry name" value="HTHGNTR"/>
</dbReference>
<dbReference type="SUPFAM" id="SSF48008">
    <property type="entry name" value="GntR ligand-binding domain-like"/>
    <property type="match status" value="1"/>
</dbReference>
<accession>A0ABV5G6F0</accession>
<protein>
    <submittedName>
        <fullName evidence="5">GntR family transcriptional regulator</fullName>
    </submittedName>
</protein>
<dbReference type="InterPro" id="IPR036390">
    <property type="entry name" value="WH_DNA-bd_sf"/>
</dbReference>
<dbReference type="CDD" id="cd07377">
    <property type="entry name" value="WHTH_GntR"/>
    <property type="match status" value="1"/>
</dbReference>
<evidence type="ECO:0000256" key="2">
    <source>
        <dbReference type="ARBA" id="ARBA00023125"/>
    </source>
</evidence>
<dbReference type="Pfam" id="PF00392">
    <property type="entry name" value="GntR"/>
    <property type="match status" value="1"/>
</dbReference>
<dbReference type="InterPro" id="IPR011711">
    <property type="entry name" value="GntR_C"/>
</dbReference>
<dbReference type="PANTHER" id="PTHR43537:SF24">
    <property type="entry name" value="GLUCONATE OPERON TRANSCRIPTIONAL REPRESSOR"/>
    <property type="match status" value="1"/>
</dbReference>
<dbReference type="PANTHER" id="PTHR43537">
    <property type="entry name" value="TRANSCRIPTIONAL REGULATOR, GNTR FAMILY"/>
    <property type="match status" value="1"/>
</dbReference>
<dbReference type="InterPro" id="IPR036388">
    <property type="entry name" value="WH-like_DNA-bd_sf"/>
</dbReference>
<evidence type="ECO:0000313" key="5">
    <source>
        <dbReference type="EMBL" id="MFB9074531.1"/>
    </source>
</evidence>
<dbReference type="EMBL" id="JBHMFI010000002">
    <property type="protein sequence ID" value="MFB9074531.1"/>
    <property type="molecule type" value="Genomic_DNA"/>
</dbReference>
<reference evidence="5 6" key="1">
    <citation type="submission" date="2024-09" db="EMBL/GenBank/DDBJ databases">
        <authorList>
            <person name="Sun Q."/>
            <person name="Mori K."/>
        </authorList>
    </citation>
    <scope>NUCLEOTIDE SEQUENCE [LARGE SCALE GENOMIC DNA]</scope>
    <source>
        <strain evidence="5 6">CCM 7609</strain>
    </source>
</reference>
<keyword evidence="2" id="KW-0238">DNA-binding</keyword>
<dbReference type="Proteomes" id="UP001589575">
    <property type="component" value="Unassembled WGS sequence"/>
</dbReference>
<dbReference type="SUPFAM" id="SSF46785">
    <property type="entry name" value="Winged helix' DNA-binding domain"/>
    <property type="match status" value="1"/>
</dbReference>
<comment type="caution">
    <text evidence="5">The sequence shown here is derived from an EMBL/GenBank/DDBJ whole genome shotgun (WGS) entry which is preliminary data.</text>
</comment>
<dbReference type="Gene3D" id="1.20.120.530">
    <property type="entry name" value="GntR ligand-binding domain-like"/>
    <property type="match status" value="1"/>
</dbReference>
<dbReference type="InterPro" id="IPR008920">
    <property type="entry name" value="TF_FadR/GntR_C"/>
</dbReference>
<dbReference type="Pfam" id="PF07729">
    <property type="entry name" value="FCD"/>
    <property type="match status" value="1"/>
</dbReference>
<dbReference type="SMART" id="SM00345">
    <property type="entry name" value="HTH_GNTR"/>
    <property type="match status" value="1"/>
</dbReference>
<organism evidence="5 6">
    <name type="scientific">Citricoccus parietis</name>
    <dbReference type="NCBI Taxonomy" id="592307"/>
    <lineage>
        <taxon>Bacteria</taxon>
        <taxon>Bacillati</taxon>
        <taxon>Actinomycetota</taxon>
        <taxon>Actinomycetes</taxon>
        <taxon>Micrococcales</taxon>
        <taxon>Micrococcaceae</taxon>
        <taxon>Citricoccus</taxon>
    </lineage>
</organism>
<evidence type="ECO:0000259" key="4">
    <source>
        <dbReference type="PROSITE" id="PS50949"/>
    </source>
</evidence>
<dbReference type="InterPro" id="IPR000524">
    <property type="entry name" value="Tscrpt_reg_HTH_GntR"/>
</dbReference>
<keyword evidence="6" id="KW-1185">Reference proteome</keyword>
<evidence type="ECO:0000256" key="1">
    <source>
        <dbReference type="ARBA" id="ARBA00023015"/>
    </source>
</evidence>
<dbReference type="PROSITE" id="PS50949">
    <property type="entry name" value="HTH_GNTR"/>
    <property type="match status" value="1"/>
</dbReference>
<gene>
    <name evidence="5" type="ORF">ACFFX0_26400</name>
</gene>
<feature type="domain" description="HTH gntR-type" evidence="4">
    <location>
        <begin position="33"/>
        <end position="100"/>
    </location>
</feature>
<keyword evidence="1" id="KW-0805">Transcription regulation</keyword>
<keyword evidence="3" id="KW-0804">Transcription</keyword>
<evidence type="ECO:0000256" key="3">
    <source>
        <dbReference type="ARBA" id="ARBA00023163"/>
    </source>
</evidence>
<dbReference type="Gene3D" id="1.10.10.10">
    <property type="entry name" value="Winged helix-like DNA-binding domain superfamily/Winged helix DNA-binding domain"/>
    <property type="match status" value="1"/>
</dbReference>
<name>A0ABV5G6F0_9MICC</name>
<sequence length="261" mass="28711">MGSMRSIGSIGSMGSMGSMGWHTEGMKSVHRPASLTDQAVESIRASIISGDLVPGELYTATELGNQLNVSRTPIREALQELARRGLVQIERNRGVRILSTSLQSLIEVFQIRLMLEAPLARRATQLKTAATAAAVEQSYEAFRRAAEDGDPELVLRADRDFHRTLLAGAGNDKANQLLSEQRDFVLQTGVGTVPTSRTARECFEDHRDIMEAFREGRDAEVGSALARHISHTATMLITQETRDRPDFADARSAEAIDWLVH</sequence>
<evidence type="ECO:0000313" key="6">
    <source>
        <dbReference type="Proteomes" id="UP001589575"/>
    </source>
</evidence>